<name>A0A6C0K3L5_9ZZZZ</name>
<keyword evidence="1" id="KW-1133">Transmembrane helix</keyword>
<proteinExistence type="predicted"/>
<sequence>MGDDIIPIFIIEIFMIVATEMKKSKSKRKSKRKSKKFKNSGLKTLYNKMY</sequence>
<feature type="transmembrane region" description="Helical" evidence="1">
    <location>
        <begin position="6"/>
        <end position="22"/>
    </location>
</feature>
<organism evidence="2">
    <name type="scientific">viral metagenome</name>
    <dbReference type="NCBI Taxonomy" id="1070528"/>
    <lineage>
        <taxon>unclassified sequences</taxon>
        <taxon>metagenomes</taxon>
        <taxon>organismal metagenomes</taxon>
    </lineage>
</organism>
<keyword evidence="1" id="KW-0812">Transmembrane</keyword>
<reference evidence="2" key="1">
    <citation type="journal article" date="2020" name="Nature">
        <title>Giant virus diversity and host interactions through global metagenomics.</title>
        <authorList>
            <person name="Schulz F."/>
            <person name="Roux S."/>
            <person name="Paez-Espino D."/>
            <person name="Jungbluth S."/>
            <person name="Walsh D.A."/>
            <person name="Denef V.J."/>
            <person name="McMahon K.D."/>
            <person name="Konstantinidis K.T."/>
            <person name="Eloe-Fadrosh E.A."/>
            <person name="Kyrpides N.C."/>
            <person name="Woyke T."/>
        </authorList>
    </citation>
    <scope>NUCLEOTIDE SEQUENCE</scope>
    <source>
        <strain evidence="2">GVMAG-S-1101165-83</strain>
    </source>
</reference>
<dbReference type="EMBL" id="MN740771">
    <property type="protein sequence ID" value="QHU10808.1"/>
    <property type="molecule type" value="Genomic_DNA"/>
</dbReference>
<accession>A0A6C0K3L5</accession>
<evidence type="ECO:0000256" key="1">
    <source>
        <dbReference type="SAM" id="Phobius"/>
    </source>
</evidence>
<protein>
    <submittedName>
        <fullName evidence="2">Uncharacterized protein</fullName>
    </submittedName>
</protein>
<dbReference type="AlphaFoldDB" id="A0A6C0K3L5"/>
<keyword evidence="1" id="KW-0472">Membrane</keyword>
<evidence type="ECO:0000313" key="2">
    <source>
        <dbReference type="EMBL" id="QHU10808.1"/>
    </source>
</evidence>